<dbReference type="STRING" id="75743.A0A401PXN8"/>
<proteinExistence type="predicted"/>
<reference evidence="1 2" key="1">
    <citation type="journal article" date="2018" name="Nat. Ecol. Evol.">
        <title>Shark genomes provide insights into elasmobranch evolution and the origin of vertebrates.</title>
        <authorList>
            <person name="Hara Y"/>
            <person name="Yamaguchi K"/>
            <person name="Onimaru K"/>
            <person name="Kadota M"/>
            <person name="Koyanagi M"/>
            <person name="Keeley SD"/>
            <person name="Tatsumi K"/>
            <person name="Tanaka K"/>
            <person name="Motone F"/>
            <person name="Kageyama Y"/>
            <person name="Nozu R"/>
            <person name="Adachi N"/>
            <person name="Nishimura O"/>
            <person name="Nakagawa R"/>
            <person name="Tanegashima C"/>
            <person name="Kiyatake I"/>
            <person name="Matsumoto R"/>
            <person name="Murakumo K"/>
            <person name="Nishida K"/>
            <person name="Terakita A"/>
            <person name="Kuratani S"/>
            <person name="Sato K"/>
            <person name="Hyodo S Kuraku.S."/>
        </authorList>
    </citation>
    <scope>NUCLEOTIDE SEQUENCE [LARGE SCALE GENOMIC DNA]</scope>
</reference>
<name>A0A401PXN8_SCYTO</name>
<dbReference type="OrthoDB" id="10490181at2759"/>
<dbReference type="Proteomes" id="UP000288216">
    <property type="component" value="Unassembled WGS sequence"/>
</dbReference>
<accession>A0A401PXN8</accession>
<keyword evidence="2" id="KW-1185">Reference proteome</keyword>
<evidence type="ECO:0000313" key="1">
    <source>
        <dbReference type="EMBL" id="GCB77876.1"/>
    </source>
</evidence>
<sequence>MQRLFTALCDFLVRAFSVMTNLCSLLCIKYRKCFQTAHFYVEDSSSPRVVPNESIPIIPIPVYTSGPEKQIADEH</sequence>
<evidence type="ECO:0000313" key="2">
    <source>
        <dbReference type="Proteomes" id="UP000288216"/>
    </source>
</evidence>
<comment type="caution">
    <text evidence="1">The sequence shown here is derived from an EMBL/GenBank/DDBJ whole genome shotgun (WGS) entry which is preliminary data.</text>
</comment>
<dbReference type="EMBL" id="BFAA01010341">
    <property type="protein sequence ID" value="GCB77876.1"/>
    <property type="molecule type" value="Genomic_DNA"/>
</dbReference>
<protein>
    <submittedName>
        <fullName evidence="1">Uncharacterized protein</fullName>
    </submittedName>
</protein>
<organism evidence="1 2">
    <name type="scientific">Scyliorhinus torazame</name>
    <name type="common">Cloudy catshark</name>
    <name type="synonym">Catulus torazame</name>
    <dbReference type="NCBI Taxonomy" id="75743"/>
    <lineage>
        <taxon>Eukaryota</taxon>
        <taxon>Metazoa</taxon>
        <taxon>Chordata</taxon>
        <taxon>Craniata</taxon>
        <taxon>Vertebrata</taxon>
        <taxon>Chondrichthyes</taxon>
        <taxon>Elasmobranchii</taxon>
        <taxon>Galeomorphii</taxon>
        <taxon>Galeoidea</taxon>
        <taxon>Carcharhiniformes</taxon>
        <taxon>Scyliorhinidae</taxon>
        <taxon>Scyliorhinus</taxon>
    </lineage>
</organism>
<gene>
    <name evidence="1" type="ORF">scyTo_0016761</name>
</gene>
<dbReference type="AlphaFoldDB" id="A0A401PXN8"/>